<dbReference type="InterPro" id="IPR018562">
    <property type="entry name" value="ARS-binding_2"/>
</dbReference>
<reference evidence="2" key="1">
    <citation type="journal article" date="2021" name="IMA Fungus">
        <title>Genomic characterization of three marine fungi, including Emericellopsis atlantica sp. nov. with signatures of a generalist lifestyle and marine biomass degradation.</title>
        <authorList>
            <person name="Hagestad O.C."/>
            <person name="Hou L."/>
            <person name="Andersen J.H."/>
            <person name="Hansen E.H."/>
            <person name="Altermark B."/>
            <person name="Li C."/>
            <person name="Kuhnert E."/>
            <person name="Cox R.J."/>
            <person name="Crous P.W."/>
            <person name="Spatafora J.W."/>
            <person name="Lail K."/>
            <person name="Amirebrahimi M."/>
            <person name="Lipzen A."/>
            <person name="Pangilinan J."/>
            <person name="Andreopoulos W."/>
            <person name="Hayes R.D."/>
            <person name="Ng V."/>
            <person name="Grigoriev I.V."/>
            <person name="Jackson S.A."/>
            <person name="Sutton T.D.S."/>
            <person name="Dobson A.D.W."/>
            <person name="Rama T."/>
        </authorList>
    </citation>
    <scope>NUCLEOTIDE SEQUENCE</scope>
    <source>
        <strain evidence="2">TRa3180A</strain>
    </source>
</reference>
<feature type="region of interest" description="Disordered" evidence="1">
    <location>
        <begin position="217"/>
        <end position="321"/>
    </location>
</feature>
<comment type="caution">
    <text evidence="2">The sequence shown here is derived from an EMBL/GenBank/DDBJ whole genome shotgun (WGS) entry which is preliminary data.</text>
</comment>
<feature type="compositionally biased region" description="Polar residues" evidence="1">
    <location>
        <begin position="245"/>
        <end position="254"/>
    </location>
</feature>
<dbReference type="EMBL" id="MU253923">
    <property type="protein sequence ID" value="KAG9244190.1"/>
    <property type="molecule type" value="Genomic_DNA"/>
</dbReference>
<protein>
    <submittedName>
        <fullName evidence="2">ARS binding protein 2-domain-containing protein</fullName>
    </submittedName>
</protein>
<dbReference type="Proteomes" id="UP000887226">
    <property type="component" value="Unassembled WGS sequence"/>
</dbReference>
<dbReference type="AlphaFoldDB" id="A0A9P7Z3G5"/>
<dbReference type="PANTHER" id="PTHR42048">
    <property type="entry name" value="ARS-BINDING PROTEIN 2"/>
    <property type="match status" value="1"/>
</dbReference>
<feature type="region of interest" description="Disordered" evidence="1">
    <location>
        <begin position="129"/>
        <end position="178"/>
    </location>
</feature>
<gene>
    <name evidence="2" type="ORF">BJ878DRAFT_421917</name>
</gene>
<keyword evidence="3" id="KW-1185">Reference proteome</keyword>
<evidence type="ECO:0000256" key="1">
    <source>
        <dbReference type="SAM" id="MobiDB-lite"/>
    </source>
</evidence>
<accession>A0A9P7Z3G5</accession>
<evidence type="ECO:0000313" key="3">
    <source>
        <dbReference type="Proteomes" id="UP000887226"/>
    </source>
</evidence>
<sequence>MYCNPSVAADTDTSELKKTFRAPPKSDGKIFNTFTLFELIRKLEEKEIKTWAQLAIDLGVEPPALDKGQSAQKVQQYAVRLKRWMHAMHVDAFFEYLLNKPHVYWTQVPSASDPTSDTGRDGVPAEEDLALRALLPETRPKRGRRKAEEREDDIDSAKTPSQRRRIDSPDISDEFMLGNTPVSAQPNFNHSFNDGVVPWSTTDAKAPRSMDNFRWTHPDEAQTPMSAYPRSAITPSTRMDMWNDGSRSAITPNKTRNRRKHGPAVSSAWPSNGSSSTGKFRGRPPTNRNTLDGPFSTFPANPASRDVPTISLQDSQSTSIPTVERSNVPHFFPPNMNIPQAPPSSHPTQNGRPSHLSLQVPEREGGSVRLATPPPVVLVNGQENTEQPHINDIQPPQNFTPMMEYFTAPGTFQNFVDITFRQTPTFDRTNVDALESHFISEILAADWFSPSNLPIERCNIGEASKICKQVIKNLQAESSSTEAFLINLSALAGGPLMTRLRMTRNEVQGRTDYECHWRMRFGSIGGDFTIRATVAAENSNVGMCQEMGDPVDGEETWKRRYLDLQQQIRERDQKVVRLKRSIVDALSATNSWGPV</sequence>
<feature type="compositionally biased region" description="Polar residues" evidence="1">
    <location>
        <begin position="310"/>
        <end position="321"/>
    </location>
</feature>
<name>A0A9P7Z3G5_9HELO</name>
<evidence type="ECO:0000313" key="2">
    <source>
        <dbReference type="EMBL" id="KAG9244190.1"/>
    </source>
</evidence>
<organism evidence="2 3">
    <name type="scientific">Calycina marina</name>
    <dbReference type="NCBI Taxonomy" id="1763456"/>
    <lineage>
        <taxon>Eukaryota</taxon>
        <taxon>Fungi</taxon>
        <taxon>Dikarya</taxon>
        <taxon>Ascomycota</taxon>
        <taxon>Pezizomycotina</taxon>
        <taxon>Leotiomycetes</taxon>
        <taxon>Helotiales</taxon>
        <taxon>Pezizellaceae</taxon>
        <taxon>Calycina</taxon>
    </lineage>
</organism>
<feature type="compositionally biased region" description="Polar residues" evidence="1">
    <location>
        <begin position="268"/>
        <end position="278"/>
    </location>
</feature>
<proteinExistence type="predicted"/>
<dbReference type="Pfam" id="PF09441">
    <property type="entry name" value="Abp2"/>
    <property type="match status" value="1"/>
</dbReference>
<dbReference type="PANTHER" id="PTHR42048:SF1">
    <property type="entry name" value="ARS-BINDING PROTEIN 2"/>
    <property type="match status" value="1"/>
</dbReference>
<dbReference type="GO" id="GO:0003688">
    <property type="term" value="F:DNA replication origin binding"/>
    <property type="evidence" value="ECO:0007669"/>
    <property type="project" value="TreeGrafter"/>
</dbReference>
<feature type="region of interest" description="Disordered" evidence="1">
    <location>
        <begin position="334"/>
        <end position="372"/>
    </location>
</feature>
<dbReference type="OrthoDB" id="2104370at2759"/>